<organism evidence="1 2">
    <name type="scientific">Paraburkholderia phymatum</name>
    <dbReference type="NCBI Taxonomy" id="148447"/>
    <lineage>
        <taxon>Bacteria</taxon>
        <taxon>Pseudomonadati</taxon>
        <taxon>Pseudomonadota</taxon>
        <taxon>Betaproteobacteria</taxon>
        <taxon>Burkholderiales</taxon>
        <taxon>Burkholderiaceae</taxon>
        <taxon>Paraburkholderia</taxon>
    </lineage>
</organism>
<gene>
    <name evidence="1" type="ORF">AB4Y32_35330</name>
</gene>
<proteinExistence type="predicted"/>
<keyword evidence="2" id="KW-1185">Reference proteome</keyword>
<comment type="caution">
    <text evidence="1">The sequence shown here is derived from an EMBL/GenBank/DDBJ whole genome shotgun (WGS) entry which is preliminary data.</text>
</comment>
<dbReference type="EMBL" id="JBFRCH010000041">
    <property type="protein sequence ID" value="MEX3936969.1"/>
    <property type="molecule type" value="Genomic_DNA"/>
</dbReference>
<evidence type="ECO:0000313" key="1">
    <source>
        <dbReference type="EMBL" id="MEX3936969.1"/>
    </source>
</evidence>
<protein>
    <submittedName>
        <fullName evidence="1">Uncharacterized protein</fullName>
    </submittedName>
</protein>
<sequence>MARARIAGRRIVLVLVLCIAATFLAVGAALLYELSVVSRAVSDFSQDERHEQVRIAHGQLTLDERLNPAYLKRYDLDPTRYTDNHGNFSPTGADWRQWSLRTKAAATVMWLGHNPPGIWWTLLQIKCVDRFPEAHADTEPIVDVADACLGAPH</sequence>
<evidence type="ECO:0000313" key="2">
    <source>
        <dbReference type="Proteomes" id="UP001558850"/>
    </source>
</evidence>
<dbReference type="Proteomes" id="UP001558850">
    <property type="component" value="Unassembled WGS sequence"/>
</dbReference>
<reference evidence="1" key="1">
    <citation type="submission" date="2024-07" db="EMBL/GenBank/DDBJ databases">
        <title>A survey of Mimosa microsymbionts across Brazilian biomes reveals a high diversity of Paraburkholderia nodulating endemic species, but also that Cupriavidus is common as a symbiont of widespread species.</title>
        <authorList>
            <person name="Rouws L."/>
            <person name="Barauna A."/>
            <person name="Beukes C."/>
            <person name="Rouws J.R.C."/>
            <person name="De Faria S.M."/>
            <person name="Gross E."/>
            <person name="Bueno Dos Reis Junior F."/>
            <person name="Simon M.F."/>
            <person name="Maluk M."/>
            <person name="Odee D.W."/>
            <person name="Kenicer G."/>
            <person name="Young J.P.W."/>
            <person name="Reis V.M."/>
            <person name="Zilli J."/>
            <person name="James E.K."/>
        </authorList>
    </citation>
    <scope>NUCLEOTIDE SEQUENCE</scope>
    <source>
        <strain evidence="1">EG181B</strain>
    </source>
</reference>
<accession>A0ACC6UBH2</accession>
<name>A0ACC6UBH2_9BURK</name>